<evidence type="ECO:0000313" key="2">
    <source>
        <dbReference type="Proteomes" id="UP000051586"/>
    </source>
</evidence>
<evidence type="ECO:0000313" key="1">
    <source>
        <dbReference type="EMBL" id="KRM91184.1"/>
    </source>
</evidence>
<dbReference type="EMBL" id="AYZI01000007">
    <property type="protein sequence ID" value="KRM91184.1"/>
    <property type="molecule type" value="Genomic_DNA"/>
</dbReference>
<reference evidence="1 2" key="1">
    <citation type="journal article" date="2015" name="Genome Announc.">
        <title>Expanding the biotechnology potential of lactobacilli through comparative genomics of 213 strains and associated genera.</title>
        <authorList>
            <person name="Sun Z."/>
            <person name="Harris H.M."/>
            <person name="McCann A."/>
            <person name="Guo C."/>
            <person name="Argimon S."/>
            <person name="Zhang W."/>
            <person name="Yang X."/>
            <person name="Jeffery I.B."/>
            <person name="Cooney J.C."/>
            <person name="Kagawa T.F."/>
            <person name="Liu W."/>
            <person name="Song Y."/>
            <person name="Salvetti E."/>
            <person name="Wrobel A."/>
            <person name="Rasinkangas P."/>
            <person name="Parkhill J."/>
            <person name="Rea M.C."/>
            <person name="O'Sullivan O."/>
            <person name="Ritari J."/>
            <person name="Douillard F.P."/>
            <person name="Paul Ross R."/>
            <person name="Yang R."/>
            <person name="Briner A.E."/>
            <person name="Felis G.E."/>
            <person name="de Vos W.M."/>
            <person name="Barrangou R."/>
            <person name="Klaenhammer T.R."/>
            <person name="Caufield P.W."/>
            <person name="Cui Y."/>
            <person name="Zhang H."/>
            <person name="O'Toole P.W."/>
        </authorList>
    </citation>
    <scope>NUCLEOTIDE SEQUENCE [LARGE SCALE GENOMIC DNA]</scope>
    <source>
        <strain evidence="1 2">DSM 22689</strain>
    </source>
</reference>
<proteinExistence type="predicted"/>
<organism evidence="1 2">
    <name type="scientific">Fructilactobacillus florum DSM 22689 = JCM 16035</name>
    <dbReference type="NCBI Taxonomy" id="1423745"/>
    <lineage>
        <taxon>Bacteria</taxon>
        <taxon>Bacillati</taxon>
        <taxon>Bacillota</taxon>
        <taxon>Bacilli</taxon>
        <taxon>Lactobacillales</taxon>
        <taxon>Lactobacillaceae</taxon>
        <taxon>Fructilactobacillus</taxon>
    </lineage>
</organism>
<dbReference type="AlphaFoldDB" id="A0A0R2CIX9"/>
<protein>
    <submittedName>
        <fullName evidence="1">Uncharacterized protein</fullName>
    </submittedName>
</protein>
<dbReference type="Proteomes" id="UP000051586">
    <property type="component" value="Unassembled WGS sequence"/>
</dbReference>
<dbReference type="PATRIC" id="fig|1423745.4.peg.1177"/>
<sequence>MVNLGNVFSFPATGLNFKEIGNLSKSDQINPHNFAVTLKSNRKSKKTIILITMMIVF</sequence>
<name>A0A0R2CIX9_9LACO</name>
<comment type="caution">
    <text evidence="1">The sequence shown here is derived from an EMBL/GenBank/DDBJ whole genome shotgun (WGS) entry which is preliminary data.</text>
</comment>
<gene>
    <name evidence="1" type="ORF">FC87_GL001112</name>
</gene>
<accession>A0A0R2CIX9</accession>